<reference evidence="2 3" key="1">
    <citation type="journal article" date="2011" name="J. Bacteriol.">
        <title>Genome Sequence of Lactobacillus salivarius NIAS840, Isolated from Chicken Intestine.</title>
        <authorList>
            <person name="Ham J.S."/>
            <person name="Kim H.W."/>
            <person name="Seol K.H."/>
            <person name="Jang A."/>
            <person name="Jeong S.G."/>
            <person name="Oh M.H."/>
            <person name="Kim D.H."/>
            <person name="Kang D.K."/>
            <person name="Kim G.B."/>
            <person name="Cha C.J."/>
        </authorList>
    </citation>
    <scope>NUCLEOTIDE SEQUENCE [LARGE SCALE GENOMIC DNA]</scope>
    <source>
        <strain evidence="2 3">NIAS840</strain>
    </source>
</reference>
<evidence type="ECO:0000256" key="1">
    <source>
        <dbReference type="SAM" id="Coils"/>
    </source>
</evidence>
<dbReference type="PATRIC" id="fig|1029822.3.peg.622"/>
<accession>F5VDI9</accession>
<dbReference type="SUPFAM" id="SSF48452">
    <property type="entry name" value="TPR-like"/>
    <property type="match status" value="1"/>
</dbReference>
<protein>
    <submittedName>
        <fullName evidence="2">Uncharacterized protein</fullName>
    </submittedName>
</protein>
<comment type="caution">
    <text evidence="2">The sequence shown here is derived from an EMBL/GenBank/DDBJ whole genome shotgun (WGS) entry which is preliminary data.</text>
</comment>
<dbReference type="Proteomes" id="UP000006227">
    <property type="component" value="Unassembled WGS sequence"/>
</dbReference>
<keyword evidence="1" id="KW-0175">Coiled coil</keyword>
<sequence length="170" mass="20094">MNYEIDQKQALEKLGRNIPTYHLIDVWKYLKEKFGEVETASTEEGPINPIHNRVPLKEIRNLHDWDKGYDEGMPYWEKGDKERKAGNLEHAIELFDLARYNGYDAPILYMSYAMTYRKLKDYDNEIAIIDEAIERTQSEKENANVIRIMELKERRAKAIALKQKLNSSKR</sequence>
<dbReference type="EMBL" id="AFMN01000001">
    <property type="protein sequence ID" value="EGL98907.1"/>
    <property type="molecule type" value="Genomic_DNA"/>
</dbReference>
<organism evidence="2 3">
    <name type="scientific">Ligilactobacillus salivarius NIAS840</name>
    <dbReference type="NCBI Taxonomy" id="1029822"/>
    <lineage>
        <taxon>Bacteria</taxon>
        <taxon>Bacillati</taxon>
        <taxon>Bacillota</taxon>
        <taxon>Bacilli</taxon>
        <taxon>Lactobacillales</taxon>
        <taxon>Lactobacillaceae</taxon>
        <taxon>Ligilactobacillus</taxon>
    </lineage>
</organism>
<dbReference type="AlphaFoldDB" id="F5VDI9"/>
<dbReference type="Gene3D" id="1.25.40.10">
    <property type="entry name" value="Tetratricopeptide repeat domain"/>
    <property type="match status" value="1"/>
</dbReference>
<feature type="coiled-coil region" evidence="1">
    <location>
        <begin position="119"/>
        <end position="168"/>
    </location>
</feature>
<evidence type="ECO:0000313" key="3">
    <source>
        <dbReference type="Proteomes" id="UP000006227"/>
    </source>
</evidence>
<evidence type="ECO:0000313" key="2">
    <source>
        <dbReference type="EMBL" id="EGL98907.1"/>
    </source>
</evidence>
<dbReference type="InterPro" id="IPR011990">
    <property type="entry name" value="TPR-like_helical_dom_sf"/>
</dbReference>
<gene>
    <name evidence="2" type="ORF">NIAS840_00623</name>
</gene>
<name>F5VDI9_9LACO</name>
<proteinExistence type="predicted"/>